<proteinExistence type="predicted"/>
<evidence type="ECO:0000313" key="1">
    <source>
        <dbReference type="EMBL" id="MBW82525.1"/>
    </source>
</evidence>
<name>A0A2P2IMR0_RHIMU</name>
<reference evidence="1" key="1">
    <citation type="submission" date="2018-02" db="EMBL/GenBank/DDBJ databases">
        <title>Rhizophora mucronata_Transcriptome.</title>
        <authorList>
            <person name="Meera S.P."/>
            <person name="Sreeshan A."/>
            <person name="Augustine A."/>
        </authorList>
    </citation>
    <scope>NUCLEOTIDE SEQUENCE</scope>
    <source>
        <tissue evidence="1">Leaf</tissue>
    </source>
</reference>
<dbReference type="EMBL" id="GGEC01002042">
    <property type="protein sequence ID" value="MBW82525.1"/>
    <property type="molecule type" value="Transcribed_RNA"/>
</dbReference>
<accession>A0A2P2IMR0</accession>
<dbReference type="AlphaFoldDB" id="A0A2P2IMR0"/>
<sequence length="28" mass="3061">MIHTRNSKELSLYLALLAKAGARDTEAS</sequence>
<protein>
    <submittedName>
        <fullName evidence="1">Uncharacterized protein</fullName>
    </submittedName>
</protein>
<organism evidence="1">
    <name type="scientific">Rhizophora mucronata</name>
    <name type="common">Asiatic mangrove</name>
    <dbReference type="NCBI Taxonomy" id="61149"/>
    <lineage>
        <taxon>Eukaryota</taxon>
        <taxon>Viridiplantae</taxon>
        <taxon>Streptophyta</taxon>
        <taxon>Embryophyta</taxon>
        <taxon>Tracheophyta</taxon>
        <taxon>Spermatophyta</taxon>
        <taxon>Magnoliopsida</taxon>
        <taxon>eudicotyledons</taxon>
        <taxon>Gunneridae</taxon>
        <taxon>Pentapetalae</taxon>
        <taxon>rosids</taxon>
        <taxon>fabids</taxon>
        <taxon>Malpighiales</taxon>
        <taxon>Rhizophoraceae</taxon>
        <taxon>Rhizophora</taxon>
    </lineage>
</organism>